<sequence length="318" mass="33162">MSDGRPVALVLRALGLGDLLAGVPALRGVRRALPGHHLALATDPTLAALVRLVGGIDELVPARGLEPLDLGGRPVDVAVDLHGKGPLSQPVLQRLRPRRLVAFDCPEVGVQGPVWRRDEHEVPRWCRLVNEAFGPRADPSDLALPAPAVTPAVAGAAVVHPGAAFAARRWPAERFARVAAELAGRGERVVVTGSAAERELAEHVATLAGLDPTSVLAGGTDVEQLAALVAAARLVVSGDTGTAHLAAAFSTPSVVLFGPTPPAWWGPPATGRHAALWHGEEPGDPWGDQPDPALLRIEVDEVLAAVDSVHRSDERTNA</sequence>
<dbReference type="GO" id="GO:0005829">
    <property type="term" value="C:cytosol"/>
    <property type="evidence" value="ECO:0007669"/>
    <property type="project" value="TreeGrafter"/>
</dbReference>
<protein>
    <submittedName>
        <fullName evidence="3">ADP-heptose--lipooligosaccharide heptosyltransferase II</fullName>
    </submittedName>
</protein>
<dbReference type="Gene3D" id="3.40.50.2000">
    <property type="entry name" value="Glycogen Phosphorylase B"/>
    <property type="match status" value="2"/>
</dbReference>
<dbReference type="PANTHER" id="PTHR30160:SF1">
    <property type="entry name" value="LIPOPOLYSACCHARIDE 1,2-N-ACETYLGLUCOSAMINETRANSFERASE-RELATED"/>
    <property type="match status" value="1"/>
</dbReference>
<keyword evidence="1" id="KW-0328">Glycosyltransferase</keyword>
<dbReference type="Pfam" id="PF01075">
    <property type="entry name" value="Glyco_transf_9"/>
    <property type="match status" value="1"/>
</dbReference>
<name>A0A6J4KSA4_9ACTN</name>
<evidence type="ECO:0000256" key="1">
    <source>
        <dbReference type="ARBA" id="ARBA00022676"/>
    </source>
</evidence>
<organism evidence="3">
    <name type="scientific">uncultured Nocardioidaceae bacterium</name>
    <dbReference type="NCBI Taxonomy" id="253824"/>
    <lineage>
        <taxon>Bacteria</taxon>
        <taxon>Bacillati</taxon>
        <taxon>Actinomycetota</taxon>
        <taxon>Actinomycetes</taxon>
        <taxon>Propionibacteriales</taxon>
        <taxon>Nocardioidaceae</taxon>
        <taxon>environmental samples</taxon>
    </lineage>
</organism>
<dbReference type="InterPro" id="IPR051199">
    <property type="entry name" value="LPS_LOS_Heptosyltrfase"/>
</dbReference>
<dbReference type="InterPro" id="IPR002201">
    <property type="entry name" value="Glyco_trans_9"/>
</dbReference>
<gene>
    <name evidence="3" type="ORF">AVDCRST_MAG46-104</name>
</gene>
<evidence type="ECO:0000256" key="2">
    <source>
        <dbReference type="ARBA" id="ARBA00022679"/>
    </source>
</evidence>
<evidence type="ECO:0000313" key="3">
    <source>
        <dbReference type="EMBL" id="CAA9310203.1"/>
    </source>
</evidence>
<dbReference type="GO" id="GO:0008713">
    <property type="term" value="F:ADP-heptose-lipopolysaccharide heptosyltransferase activity"/>
    <property type="evidence" value="ECO:0007669"/>
    <property type="project" value="TreeGrafter"/>
</dbReference>
<proteinExistence type="predicted"/>
<dbReference type="CDD" id="cd03789">
    <property type="entry name" value="GT9_LPS_heptosyltransferase"/>
    <property type="match status" value="1"/>
</dbReference>
<reference evidence="3" key="1">
    <citation type="submission" date="2020-02" db="EMBL/GenBank/DDBJ databases">
        <authorList>
            <person name="Meier V. D."/>
        </authorList>
    </citation>
    <scope>NUCLEOTIDE SEQUENCE</scope>
    <source>
        <strain evidence="3">AVDCRST_MAG46</strain>
    </source>
</reference>
<dbReference type="EMBL" id="CADCUD010000007">
    <property type="protein sequence ID" value="CAA9310203.1"/>
    <property type="molecule type" value="Genomic_DNA"/>
</dbReference>
<dbReference type="GO" id="GO:0009244">
    <property type="term" value="P:lipopolysaccharide core region biosynthetic process"/>
    <property type="evidence" value="ECO:0007669"/>
    <property type="project" value="TreeGrafter"/>
</dbReference>
<dbReference type="AlphaFoldDB" id="A0A6J4KSA4"/>
<accession>A0A6J4KSA4</accession>
<dbReference type="PANTHER" id="PTHR30160">
    <property type="entry name" value="TETRAACYLDISACCHARIDE 4'-KINASE-RELATED"/>
    <property type="match status" value="1"/>
</dbReference>
<keyword evidence="2 3" id="KW-0808">Transferase</keyword>
<dbReference type="SUPFAM" id="SSF53756">
    <property type="entry name" value="UDP-Glycosyltransferase/glycogen phosphorylase"/>
    <property type="match status" value="1"/>
</dbReference>